<name>A0A699PY29_TANCI</name>
<sequence length="298" mass="32997">ADGQPHALRFDDASLAVSVTSEAGKLDLNAAPVESFARLVLACGGSREQSADLSQALNQRRGVDLVERSARSRFATGLALVAPCPEPASGRRNHRRCRPCDHRTQPGDIARRLYHDAERHAVTEPIEGGCQALPGPALARMKHLSFKRLAPLQARLHSQWRGSRAQQLWQAWLNELQALLPASVRARLLPQVRERLIDWPLPVPIDERHDERVVLVLPASMMLVQTLLLPTAAVRDLHNVIGFELDKYTPYPRDQMQYVARVIGKEGALAQVMLVAVLRERLQPALDACQAQGLALHA</sequence>
<dbReference type="Gene3D" id="3.30.420.380">
    <property type="match status" value="1"/>
</dbReference>
<proteinExistence type="predicted"/>
<accession>A0A699PY29</accession>
<gene>
    <name evidence="1" type="ORF">Tci_830097</name>
</gene>
<dbReference type="SUPFAM" id="SSF53067">
    <property type="entry name" value="Actin-like ATPase domain"/>
    <property type="match status" value="1"/>
</dbReference>
<feature type="non-terminal residue" evidence="1">
    <location>
        <position position="1"/>
    </location>
</feature>
<feature type="non-terminal residue" evidence="1">
    <location>
        <position position="298"/>
    </location>
</feature>
<comment type="caution">
    <text evidence="1">The sequence shown here is derived from an EMBL/GenBank/DDBJ whole genome shotgun (WGS) entry which is preliminary data.</text>
</comment>
<protein>
    <submittedName>
        <fullName evidence="1">Uncharacterized protein</fullName>
    </submittedName>
</protein>
<reference evidence="1" key="1">
    <citation type="journal article" date="2019" name="Sci. Rep.">
        <title>Draft genome of Tanacetum cinerariifolium, the natural source of mosquito coil.</title>
        <authorList>
            <person name="Yamashiro T."/>
            <person name="Shiraishi A."/>
            <person name="Satake H."/>
            <person name="Nakayama K."/>
        </authorList>
    </citation>
    <scope>NUCLEOTIDE SEQUENCE</scope>
</reference>
<dbReference type="EMBL" id="BKCJ010976302">
    <property type="protein sequence ID" value="GFC58127.1"/>
    <property type="molecule type" value="Genomic_DNA"/>
</dbReference>
<organism evidence="1">
    <name type="scientific">Tanacetum cinerariifolium</name>
    <name type="common">Dalmatian daisy</name>
    <name type="synonym">Chrysanthemum cinerariifolium</name>
    <dbReference type="NCBI Taxonomy" id="118510"/>
    <lineage>
        <taxon>Eukaryota</taxon>
        <taxon>Viridiplantae</taxon>
        <taxon>Streptophyta</taxon>
        <taxon>Embryophyta</taxon>
        <taxon>Tracheophyta</taxon>
        <taxon>Spermatophyta</taxon>
        <taxon>Magnoliopsida</taxon>
        <taxon>eudicotyledons</taxon>
        <taxon>Gunneridae</taxon>
        <taxon>Pentapetalae</taxon>
        <taxon>asterids</taxon>
        <taxon>campanulids</taxon>
        <taxon>Asterales</taxon>
        <taxon>Asteraceae</taxon>
        <taxon>Asteroideae</taxon>
        <taxon>Anthemideae</taxon>
        <taxon>Anthemidinae</taxon>
        <taxon>Tanacetum</taxon>
    </lineage>
</organism>
<evidence type="ECO:0000313" key="1">
    <source>
        <dbReference type="EMBL" id="GFC58127.1"/>
    </source>
</evidence>
<dbReference type="InterPro" id="IPR043129">
    <property type="entry name" value="ATPase_NBD"/>
</dbReference>
<dbReference type="AlphaFoldDB" id="A0A699PY29"/>